<keyword evidence="5" id="KW-0519">Myristate</keyword>
<evidence type="ECO:0000256" key="5">
    <source>
        <dbReference type="ARBA" id="ARBA00022707"/>
    </source>
</evidence>
<dbReference type="Proteomes" id="UP000319801">
    <property type="component" value="Unassembled WGS sequence"/>
</dbReference>
<dbReference type="PANTHER" id="PTHR36471">
    <property type="entry name" value="SMALL MEMBRANE A-KINASE ANCHOR PROTEIN"/>
    <property type="match status" value="1"/>
</dbReference>
<dbReference type="EMBL" id="VCAZ01000134">
    <property type="protein sequence ID" value="TSW62340.1"/>
    <property type="molecule type" value="Genomic_DNA"/>
</dbReference>
<dbReference type="GO" id="GO:0005886">
    <property type="term" value="C:plasma membrane"/>
    <property type="evidence" value="ECO:0007669"/>
    <property type="project" value="UniProtKB-SubCell"/>
</dbReference>
<gene>
    <name evidence="9" type="ORF">Baya_13084</name>
</gene>
<evidence type="ECO:0000256" key="3">
    <source>
        <dbReference type="ARBA" id="ARBA00016882"/>
    </source>
</evidence>
<dbReference type="Pfam" id="PF15127">
    <property type="entry name" value="SmAKAP"/>
    <property type="match status" value="1"/>
</dbReference>
<keyword evidence="10" id="KW-1185">Reference proteome</keyword>
<name>A0A556V6B4_BAGYA</name>
<comment type="caution">
    <text evidence="9">The sequence shown here is derived from an EMBL/GenBank/DDBJ whole genome shotgun (WGS) entry which is preliminary data.</text>
</comment>
<keyword evidence="9" id="KW-0808">Transferase</keyword>
<reference evidence="9 10" key="1">
    <citation type="journal article" date="2019" name="Genome Biol. Evol.">
        <title>Whole-Genome Sequencing of the Giant Devil Catfish, Bagarius yarrelli.</title>
        <authorList>
            <person name="Jiang W."/>
            <person name="Lv Y."/>
            <person name="Cheng L."/>
            <person name="Yang K."/>
            <person name="Chao B."/>
            <person name="Wang X."/>
            <person name="Li Y."/>
            <person name="Pan X."/>
            <person name="You X."/>
            <person name="Zhang Y."/>
            <person name="Yang J."/>
            <person name="Li J."/>
            <person name="Zhang X."/>
            <person name="Liu S."/>
            <person name="Sun C."/>
            <person name="Yang J."/>
            <person name="Shi Q."/>
        </authorList>
    </citation>
    <scope>NUCLEOTIDE SEQUENCE [LARGE SCALE GENOMIC DNA]</scope>
    <source>
        <strain evidence="9">JWS20170419001</strain>
        <tissue evidence="9">Muscle</tissue>
    </source>
</reference>
<protein>
    <recommendedName>
        <fullName evidence="3">Small membrane A-kinase anchor protein</fullName>
    </recommendedName>
</protein>
<keyword evidence="4" id="KW-1003">Cell membrane</keyword>
<evidence type="ECO:0000256" key="4">
    <source>
        <dbReference type="ARBA" id="ARBA00022475"/>
    </source>
</evidence>
<comment type="similarity">
    <text evidence="2">Belongs to the small membrane AKAP family.</text>
</comment>
<evidence type="ECO:0000313" key="9">
    <source>
        <dbReference type="EMBL" id="TSW62340.1"/>
    </source>
</evidence>
<organism evidence="9 10">
    <name type="scientific">Bagarius yarrelli</name>
    <name type="common">Goonch</name>
    <name type="synonym">Bagrus yarrelli</name>
    <dbReference type="NCBI Taxonomy" id="175774"/>
    <lineage>
        <taxon>Eukaryota</taxon>
        <taxon>Metazoa</taxon>
        <taxon>Chordata</taxon>
        <taxon>Craniata</taxon>
        <taxon>Vertebrata</taxon>
        <taxon>Euteleostomi</taxon>
        <taxon>Actinopterygii</taxon>
        <taxon>Neopterygii</taxon>
        <taxon>Teleostei</taxon>
        <taxon>Ostariophysi</taxon>
        <taxon>Siluriformes</taxon>
        <taxon>Sisoridae</taxon>
        <taxon>Sisorinae</taxon>
        <taxon>Bagarius</taxon>
    </lineage>
</organism>
<evidence type="ECO:0000256" key="7">
    <source>
        <dbReference type="ARBA" id="ARBA00023139"/>
    </source>
</evidence>
<evidence type="ECO:0000256" key="1">
    <source>
        <dbReference type="ARBA" id="ARBA00004236"/>
    </source>
</evidence>
<evidence type="ECO:0000313" key="10">
    <source>
        <dbReference type="Proteomes" id="UP000319801"/>
    </source>
</evidence>
<keyword evidence="6" id="KW-0472">Membrane</keyword>
<keyword evidence="7" id="KW-0564">Palmitate</keyword>
<evidence type="ECO:0000256" key="2">
    <source>
        <dbReference type="ARBA" id="ARBA00007307"/>
    </source>
</evidence>
<keyword evidence="9" id="KW-0418">Kinase</keyword>
<accession>A0A556V6B4</accession>
<comment type="subcellular location">
    <subcellularLocation>
        <location evidence="1">Cell membrane</location>
    </subcellularLocation>
</comment>
<evidence type="ECO:0000256" key="6">
    <source>
        <dbReference type="ARBA" id="ARBA00023136"/>
    </source>
</evidence>
<dbReference type="GO" id="GO:0016301">
    <property type="term" value="F:kinase activity"/>
    <property type="evidence" value="ECO:0007669"/>
    <property type="project" value="UniProtKB-KW"/>
</dbReference>
<keyword evidence="8" id="KW-0449">Lipoprotein</keyword>
<dbReference type="OrthoDB" id="8907307at2759"/>
<proteinExistence type="inferred from homology"/>
<sequence length="212" mass="23757">MTRHILRILPSDRRSHDKGVDNLLFFPNNPGISLSPLRRIYPPSLSVTGPLGGLWFIALDFTFHSGVERRSGDFCASAVHQSDRQEGHKSSLSELCFITWSLQNFGNILSTLSNQCSIWWIMGCVKSKCNKPSQNPRTVEKADSEPGTKRDEKAVLVQLEAGVAAQDPARVDPVLLDYAQRLSEEIVTRAVQQWAEVDSRYSDIPYIECDVP</sequence>
<dbReference type="PANTHER" id="PTHR36471:SF1">
    <property type="entry name" value="SMALL MEMBRANE A-KINASE ANCHOR PROTEIN"/>
    <property type="match status" value="1"/>
</dbReference>
<dbReference type="GO" id="GO:0034237">
    <property type="term" value="F:protein kinase A regulatory subunit binding"/>
    <property type="evidence" value="ECO:0007669"/>
    <property type="project" value="InterPro"/>
</dbReference>
<dbReference type="InterPro" id="IPR027969">
    <property type="entry name" value="Small_membr_AKAP"/>
</dbReference>
<evidence type="ECO:0000256" key="8">
    <source>
        <dbReference type="ARBA" id="ARBA00023288"/>
    </source>
</evidence>
<dbReference type="AlphaFoldDB" id="A0A556V6B4"/>